<dbReference type="Proteomes" id="UP001064048">
    <property type="component" value="Chromosome 5"/>
</dbReference>
<reference evidence="1 2" key="1">
    <citation type="journal article" date="2022" name="Genome Biol. Evol.">
        <title>The Spruce Budworm Genome: Reconstructing the Evolutionary History of Antifreeze Proteins.</title>
        <authorList>
            <person name="Beliveau C."/>
            <person name="Gagne P."/>
            <person name="Picq S."/>
            <person name="Vernygora O."/>
            <person name="Keeling C.I."/>
            <person name="Pinkney K."/>
            <person name="Doucet D."/>
            <person name="Wen F."/>
            <person name="Johnston J.S."/>
            <person name="Maaroufi H."/>
            <person name="Boyle B."/>
            <person name="Laroche J."/>
            <person name="Dewar K."/>
            <person name="Juretic N."/>
            <person name="Blackburn G."/>
            <person name="Nisole A."/>
            <person name="Brunet B."/>
            <person name="Brandao M."/>
            <person name="Lumley L."/>
            <person name="Duan J."/>
            <person name="Quan G."/>
            <person name="Lucarotti C.J."/>
            <person name="Roe A.D."/>
            <person name="Sperling F.A.H."/>
            <person name="Levesque R.C."/>
            <person name="Cusson M."/>
        </authorList>
    </citation>
    <scope>NUCLEOTIDE SEQUENCE [LARGE SCALE GENOMIC DNA]</scope>
    <source>
        <strain evidence="1">Glfc:IPQL:Cfum</strain>
    </source>
</reference>
<comment type="caution">
    <text evidence="1">The sequence shown here is derived from an EMBL/GenBank/DDBJ whole genome shotgun (WGS) entry which is preliminary data.</text>
</comment>
<protein>
    <submittedName>
        <fullName evidence="1">Uncharacterized protein</fullName>
    </submittedName>
</protein>
<organism evidence="1 2">
    <name type="scientific">Choristoneura fumiferana</name>
    <name type="common">Spruce budworm moth</name>
    <name type="synonym">Archips fumiferana</name>
    <dbReference type="NCBI Taxonomy" id="7141"/>
    <lineage>
        <taxon>Eukaryota</taxon>
        <taxon>Metazoa</taxon>
        <taxon>Ecdysozoa</taxon>
        <taxon>Arthropoda</taxon>
        <taxon>Hexapoda</taxon>
        <taxon>Insecta</taxon>
        <taxon>Pterygota</taxon>
        <taxon>Neoptera</taxon>
        <taxon>Endopterygota</taxon>
        <taxon>Lepidoptera</taxon>
        <taxon>Glossata</taxon>
        <taxon>Ditrysia</taxon>
        <taxon>Tortricoidea</taxon>
        <taxon>Tortricidae</taxon>
        <taxon>Tortricinae</taxon>
        <taxon>Choristoneura</taxon>
    </lineage>
</organism>
<accession>A0ACC0KGL1</accession>
<proteinExistence type="predicted"/>
<gene>
    <name evidence="1" type="ORF">MSG28_003675</name>
</gene>
<sequence>MMISRSKHRSAVEVCADCGASDPSWASINRGLLLCAECCSVHRSMGRHISHVKSLRQGSWPPSLLAMVQQLTAQNVNSIWEHSLLDTSAPKHLRKKPQAKDPLHPIKSEFILAKHLRLAYVLRARRDEPVGELGRQLHSAVRSASLDTAMRLLAQGADPNYYHPEKGSTCLHVACRAGQPAQAELLAAWGADPAARDANHLTPHMAANMANERHGSGALRGGVSAALLGVLSPPASRLLRASHASDDEPLYDSVASDDDYAALAPIDLHMSIDPRAGETVSSTYNASLPIEHSAFSDLRPAHSPPLRGGDVDSLKKELDSRDSTITELKNQLKDLQTIVEQLTKENSVLKTTSSVEDNNSLTSQTSITDNVSSNGLDSASKPPERGRSLETDQLTLSSEEADLKQALKSSQRPVSMFEAREGPKNNWHVTKHQVLIINYTNFRRFPPRRASARCGRACARCSSCSRRSVPRDARPRVGPAAPRLAAAPACAPSCSRVSAWRPVPARPASCARGQGRDARPSVPAGSDQPPQVWPRDHARRASPRDTPGARACARCSSCSRRSVPRDARAWPAATSPPRRASRATRPGAGRARAAADRRVRRAPRRPPRRAAHRQGGGRDARQVRPRDARPRRDQPAAPRLAARHAQVRAGVRALLQLFPQCPVTRAPGVARRDQPAAPRLAARHAQVRAGVRALLQLFPQCPVTRAPGVARRDQPAAPRLAARHAQVRAGVRALLQLFPQCPVTRAPGVARRDQPAAPRLAARHAQVRAGVRALLQLFPQCPVTRAPGVARRDQPAAPRLAARHAQVRAGVRALLQLFPQCPVTRAPGVARRDQPAAPRLAARHAQVRAGVRALLQLFPQCPVTRAPGVARRDQPAAPRLAARHAQVRAGVRALLQLFPQTCPDRSLSAVLEQLRAASAALGAACAGAGQLEQLRGAAYDLARATKLLVTHFHQDS</sequence>
<keyword evidence="2" id="KW-1185">Reference proteome</keyword>
<evidence type="ECO:0000313" key="1">
    <source>
        <dbReference type="EMBL" id="KAI8435351.1"/>
    </source>
</evidence>
<evidence type="ECO:0000313" key="2">
    <source>
        <dbReference type="Proteomes" id="UP001064048"/>
    </source>
</evidence>
<dbReference type="EMBL" id="CM046105">
    <property type="protein sequence ID" value="KAI8435351.1"/>
    <property type="molecule type" value="Genomic_DNA"/>
</dbReference>
<name>A0ACC0KGL1_CHOFU</name>